<dbReference type="PROSITE" id="PS00107">
    <property type="entry name" value="PROTEIN_KINASE_ATP"/>
    <property type="match status" value="1"/>
</dbReference>
<dbReference type="InterPro" id="IPR036770">
    <property type="entry name" value="Ankyrin_rpt-contain_sf"/>
</dbReference>
<dbReference type="InterPro" id="IPR001611">
    <property type="entry name" value="Leu-rich_rpt"/>
</dbReference>
<dbReference type="InterPro" id="IPR032675">
    <property type="entry name" value="LRR_dom_sf"/>
</dbReference>
<organism evidence="18 19">
    <name type="scientific">Exaiptasia diaphana</name>
    <name type="common">Tropical sea anemone</name>
    <name type="synonym">Aiptasia pulchella</name>
    <dbReference type="NCBI Taxonomy" id="2652724"/>
    <lineage>
        <taxon>Eukaryota</taxon>
        <taxon>Metazoa</taxon>
        <taxon>Cnidaria</taxon>
        <taxon>Anthozoa</taxon>
        <taxon>Hexacorallia</taxon>
        <taxon>Actiniaria</taxon>
        <taxon>Aiptasiidae</taxon>
        <taxon>Exaiptasia</taxon>
    </lineage>
</organism>
<dbReference type="SMART" id="SM00220">
    <property type="entry name" value="S_TKc"/>
    <property type="match status" value="1"/>
</dbReference>
<evidence type="ECO:0000256" key="1">
    <source>
        <dbReference type="ARBA" id="ARBA00001946"/>
    </source>
</evidence>
<dbReference type="InterPro" id="IPR036388">
    <property type="entry name" value="WH-like_DNA-bd_sf"/>
</dbReference>
<dbReference type="RefSeq" id="XP_020891986.1">
    <property type="nucleotide sequence ID" value="XM_021036327.2"/>
</dbReference>
<dbReference type="SUPFAM" id="SSF56112">
    <property type="entry name" value="Protein kinase-like (PK-like)"/>
    <property type="match status" value="1"/>
</dbReference>
<dbReference type="PROSITE" id="PS00108">
    <property type="entry name" value="PROTEIN_KINASE_ST"/>
    <property type="match status" value="1"/>
</dbReference>
<feature type="region of interest" description="Disordered" evidence="15">
    <location>
        <begin position="1288"/>
        <end position="1368"/>
    </location>
</feature>
<dbReference type="Gene3D" id="1.10.10.10">
    <property type="entry name" value="Winged helix-like DNA-binding domain superfamily/Winged helix DNA-binding domain"/>
    <property type="match status" value="1"/>
</dbReference>
<dbReference type="SUPFAM" id="SSF48403">
    <property type="entry name" value="Ankyrin repeat"/>
    <property type="match status" value="1"/>
</dbReference>
<feature type="compositionally biased region" description="Low complexity" evidence="15">
    <location>
        <begin position="1116"/>
        <end position="1129"/>
    </location>
</feature>
<dbReference type="SUPFAM" id="SSF52058">
    <property type="entry name" value="L domain-like"/>
    <property type="match status" value="1"/>
</dbReference>
<keyword evidence="5" id="KW-0433">Leucine-rich repeat</keyword>
<keyword evidence="6" id="KW-0808">Transferase</keyword>
<keyword evidence="19" id="KW-1185">Reference proteome</keyword>
<feature type="domain" description="Roc" evidence="17">
    <location>
        <begin position="499"/>
        <end position="688"/>
    </location>
</feature>
<dbReference type="Pfam" id="PF00069">
    <property type="entry name" value="Pkinase"/>
    <property type="match status" value="1"/>
</dbReference>
<feature type="compositionally biased region" description="Polar residues" evidence="15">
    <location>
        <begin position="1140"/>
        <end position="1156"/>
    </location>
</feature>
<dbReference type="Proteomes" id="UP000887567">
    <property type="component" value="Unplaced"/>
</dbReference>
<evidence type="ECO:0000256" key="11">
    <source>
        <dbReference type="ARBA" id="ARBA00047899"/>
    </source>
</evidence>
<dbReference type="PROSITE" id="PS51450">
    <property type="entry name" value="LRR"/>
    <property type="match status" value="1"/>
</dbReference>
<dbReference type="EC" id="2.7.11.1" evidence="3"/>
<dbReference type="Pfam" id="PF13855">
    <property type="entry name" value="LRR_8"/>
    <property type="match status" value="1"/>
</dbReference>
<feature type="region of interest" description="Disordered" evidence="15">
    <location>
        <begin position="1197"/>
        <end position="1221"/>
    </location>
</feature>
<protein>
    <recommendedName>
        <fullName evidence="3">non-specific serine/threonine protein kinase</fullName>
        <ecNumber evidence="3">2.7.11.1</ecNumber>
    </recommendedName>
</protein>
<feature type="compositionally biased region" description="Basic residues" evidence="15">
    <location>
        <begin position="1081"/>
        <end position="1092"/>
    </location>
</feature>
<keyword evidence="9" id="KW-0418">Kinase</keyword>
<dbReference type="InterPro" id="IPR008271">
    <property type="entry name" value="Ser/Thr_kinase_AS"/>
</dbReference>
<name>A0A913WP73_EXADI</name>
<dbReference type="PROSITE" id="PS50011">
    <property type="entry name" value="PROTEIN_KINASE_DOM"/>
    <property type="match status" value="1"/>
</dbReference>
<sequence>MSLSKNSNNTGTLHALCGRGAVNEISKFLKDSLSFANQLEERVGFLGYTPLHEATHRGHVPIVRLLLLYGANPNATANGFYTCLHMAASMDNEDCVKELLKYKADITCRDEFGKTPYETAVIHKCKNTARILKSAEILKLAQENSPQLTEILRSLKKDSISPTCLQEALERASEKGHVDAMQSIILAGVKESLKFDDCIVMSLQFNFIKALSVLLVCYAAQNGHVEMLQYLLDGHQKQEQKDIALKQLPFSKNCHSHIVNIRTCLKDKELLRVAVPLQLSLHNKHKEATKALLLGTNCDQERREIEWKKLALRELDPSIFRSIRWVERLQLSHNMLTSVPRDIVDLHKLCRLNLENNQLERIPSGLLKMNCLRILNLSKNKLTELPKKSHWSPSLTTLYVNDNQLEDLPRNITGSKLKNLYIARNMLYEVPPHVCEVLTLETLDLSGNSRLTQLPVQMGKLTNISTLNLDNLDQVTDPPENIKKSGAKTIMYLRAKLRNAKGYYSMKLMLVGRAAQGKTTLMHRLMYDYTYNLNSATNGISMEEFRIRKDVFHKEYLFRMWDFGGQEDYYATHQCFLSTLSLYILVWNLEEGEEGVAKLEGWLDTISSRAPGTCLIIVGTHVDKIRKDKDKYDENYLTRMHDYAEKLKSQDKYQRIFVIGIKEVSCAIDSREGIDELRIAIYDAASAMLKVNGTSEVSVMGELIPHSYLLIEELMKTIRDNYKKANELPFIRRAEYEALVTDTIKHDGSDVEDPNDVRDVTKFLHERGIVMHYDDPNQDLQDYYFIDPSWLCDLMARIVTLKEANPYGINGILFKDKFEFIFKDERFPLKYYAQFVRLLNRFQIACSLDENRLLVPSKLPEEKPSEATNLSLPFITIKRIHSLPFMPYGFWDRFMARLLYYTEDMLSSGCSNERGPNSPGGPEIDHLSPFLLDPFCCKCPLSSNSVAIGLQDSDVESKSNESSSKFSAEQGDQAVSYSPNENSPPTEEASYLNEDIDVDDEEDNEEDEFRYVNVGRYVDEDEVDVHDGVRINGQWFGQEGSSGDSDFGYSTDEDGEQALGLGLKDGLYRPRFVRGREVNYKRKPQERKRNSKSRTSSAPFSVSPESFEDHSTKENSISSSQSSSLNQQSPEILNGEKKYNSSSLSNRSGLWNETAYSRSSEGSGSSHSSSHSNLDASSNSPLKANLVFERNLSAESSESVGSHSISSEFQGKPSSSSKKAQYENQIQVINQQPLDQSVVVEETQKSSCEIEIESDMYLSCNQSTRRVSEDSCKLLPTIEQYLKINDHEKKSEDSLQPDDFLQKSVDDTSTHSSSKKESKIEVSLNSRELDTASFNEPEDYVPSRDTLLERDESSNNKEKPAVKDRTPTTVVPEDVHLGRQALIQEPTHEANCRARKDFVFSNLSDIPTDLSSLIDGGSLFCWRTGICLNHERLFFSISTMKDPSEDRVLIVTEVTPSRVGRRVLNYIVDHIDTLIKEWYPDLSLSDGIGPRVRQYIPCVLCERHGIKPHRFSFVECQLQSAQADNIPCPNHSGTDLSLHLVAPDVMLQDVDPQLLLSKDEIQFDEGESSQIGSGGFGKVVRGKCRNQQVAIKFFVQNDETDPVKHYFEARKELNVLRRVRQHPYLISIIGVCLRPLCLVLELAEKGNLQDSLYSSMAINRIVLFRIAYQVADALSYLHTLNIIYRDLKPENILVWSLDERDDLHVKLIDFGTANFATSTGLISVKGTLGTKAPEMLQLSEKKEEYTMKVDVYSYAVLLFQMVVRERPFLEFDSEPMINAAVVRGERPKWSKCHLSRYGLPSLSELMLQCWLSKPTLRPNSVQIAQQVRMPAFQALLGKQYIPSQQSVRHACLVPERKELWIACDDPSSNKIFIFDCNNLDLKHTFAIESYHEHKYTLQIQALHHVAELMLIAVRGPVHFISAYSTSPRYNNVCSVPLDEQATCMTSDDSYIYVGMNEGRVRCILKKDFKKPEKKRNDHLINVERHCILSLVATEEKLWVSSSKYIFTYFTKTAEMEAFDMESLWYGGSTGMEDKHQTRITNLTIFDQQHVWSTCRSVLTKWCAAQRQIIFEIDCLPIIQSIDHSRKLHESDSCILCISPVLDTMWAGTAGGHILIFRADEPKLLTWFHPFGEVRTLSTCIGPGPCGTELCLVFSTGKSLRADGLGTRDPVVCPLTSERVRQVPDDLSTKFQAEQSRYKSRRKSSSASRNKSDSIFYVDGDAVDAARRALFKCSMLVWEAVPANVLARMEAKSGRVPVVVHRGCSPEEDH</sequence>
<comment type="cofactor">
    <cofactor evidence="1">
        <name>Mg(2+)</name>
        <dbReference type="ChEBI" id="CHEBI:18420"/>
    </cofactor>
</comment>
<dbReference type="PROSITE" id="PS51424">
    <property type="entry name" value="ROC"/>
    <property type="match status" value="1"/>
</dbReference>
<dbReference type="SMART" id="SM00248">
    <property type="entry name" value="ANK"/>
    <property type="match status" value="4"/>
</dbReference>
<dbReference type="SMART" id="SM00369">
    <property type="entry name" value="LRR_TYP"/>
    <property type="match status" value="4"/>
</dbReference>
<evidence type="ECO:0000313" key="18">
    <source>
        <dbReference type="EnsemblMetazoa" id="XP_020891986.1"/>
    </source>
</evidence>
<dbReference type="OrthoDB" id="6021737at2759"/>
<dbReference type="Gene3D" id="1.25.40.20">
    <property type="entry name" value="Ankyrin repeat-containing domain"/>
    <property type="match status" value="1"/>
</dbReference>
<dbReference type="GO" id="GO:0004674">
    <property type="term" value="F:protein serine/threonine kinase activity"/>
    <property type="evidence" value="ECO:0007669"/>
    <property type="project" value="UniProtKB-KW"/>
</dbReference>
<evidence type="ECO:0000256" key="12">
    <source>
        <dbReference type="ARBA" id="ARBA00048679"/>
    </source>
</evidence>
<dbReference type="OMA" id="NRFQIAC"/>
<evidence type="ECO:0000259" key="16">
    <source>
        <dbReference type="PROSITE" id="PS50011"/>
    </source>
</evidence>
<dbReference type="EnsemblMetazoa" id="XM_021036327.2">
    <property type="protein sequence ID" value="XP_020891986.1"/>
    <property type="gene ID" value="LOC110231313"/>
</dbReference>
<dbReference type="GeneID" id="110231313"/>
<evidence type="ECO:0000313" key="19">
    <source>
        <dbReference type="Proteomes" id="UP000887567"/>
    </source>
</evidence>
<dbReference type="InterPro" id="IPR032171">
    <property type="entry name" value="COR-A"/>
</dbReference>
<evidence type="ECO:0000256" key="15">
    <source>
        <dbReference type="SAM" id="MobiDB-lite"/>
    </source>
</evidence>
<evidence type="ECO:0000256" key="5">
    <source>
        <dbReference type="ARBA" id="ARBA00022614"/>
    </source>
</evidence>
<dbReference type="Pfam" id="PF00023">
    <property type="entry name" value="Ank"/>
    <property type="match status" value="1"/>
</dbReference>
<dbReference type="PROSITE" id="PS50297">
    <property type="entry name" value="ANK_REP_REGION"/>
    <property type="match status" value="1"/>
</dbReference>
<feature type="repeat" description="ANK" evidence="13">
    <location>
        <begin position="46"/>
        <end position="78"/>
    </location>
</feature>
<dbReference type="Pfam" id="PF08477">
    <property type="entry name" value="Roc"/>
    <property type="match status" value="1"/>
</dbReference>
<dbReference type="PROSITE" id="PS50088">
    <property type="entry name" value="ANK_REPEAT"/>
    <property type="match status" value="2"/>
</dbReference>
<feature type="compositionally biased region" description="Polar residues" evidence="15">
    <location>
        <begin position="1212"/>
        <end position="1221"/>
    </location>
</feature>
<reference evidence="18" key="1">
    <citation type="submission" date="2022-11" db="UniProtKB">
        <authorList>
            <consortium name="EnsemblMetazoa"/>
        </authorList>
    </citation>
    <scope>IDENTIFICATION</scope>
</reference>
<keyword evidence="13" id="KW-0040">ANK repeat</keyword>
<feature type="compositionally biased region" description="Polar residues" evidence="15">
    <location>
        <begin position="973"/>
        <end position="985"/>
    </location>
</feature>
<feature type="region of interest" description="Disordered" evidence="15">
    <location>
        <begin position="1074"/>
        <end position="1179"/>
    </location>
</feature>
<dbReference type="SUPFAM" id="SSF50978">
    <property type="entry name" value="WD40 repeat-like"/>
    <property type="match status" value="1"/>
</dbReference>
<dbReference type="InterPro" id="IPR017441">
    <property type="entry name" value="Protein_kinase_ATP_BS"/>
</dbReference>
<feature type="compositionally biased region" description="Basic and acidic residues" evidence="15">
    <location>
        <begin position="1346"/>
        <end position="1366"/>
    </location>
</feature>
<dbReference type="InterPro" id="IPR027417">
    <property type="entry name" value="P-loop_NTPase"/>
</dbReference>
<comment type="similarity">
    <text evidence="2">Belongs to the protein kinase superfamily. TKL Ser/Thr protein kinase family.</text>
</comment>
<evidence type="ECO:0000256" key="7">
    <source>
        <dbReference type="ARBA" id="ARBA00022737"/>
    </source>
</evidence>
<feature type="compositionally biased region" description="Polar residues" evidence="15">
    <location>
        <begin position="1093"/>
        <end position="1104"/>
    </location>
</feature>
<feature type="region of interest" description="Disordered" evidence="15">
    <location>
        <begin position="956"/>
        <end position="989"/>
    </location>
</feature>
<evidence type="ECO:0000256" key="3">
    <source>
        <dbReference type="ARBA" id="ARBA00012513"/>
    </source>
</evidence>
<dbReference type="Pfam" id="PF12796">
    <property type="entry name" value="Ank_2"/>
    <property type="match status" value="1"/>
</dbReference>
<feature type="binding site" evidence="14">
    <location>
        <position position="1592"/>
    </location>
    <ligand>
        <name>ATP</name>
        <dbReference type="ChEBI" id="CHEBI:30616"/>
    </ligand>
</feature>
<dbReference type="InterPro" id="IPR036322">
    <property type="entry name" value="WD40_repeat_dom_sf"/>
</dbReference>
<feature type="compositionally biased region" description="Basic and acidic residues" evidence="15">
    <location>
        <begin position="1300"/>
        <end position="1320"/>
    </location>
</feature>
<feature type="compositionally biased region" description="Low complexity" evidence="15">
    <location>
        <begin position="1157"/>
        <end position="1179"/>
    </location>
</feature>
<dbReference type="SUPFAM" id="SSF52540">
    <property type="entry name" value="P-loop containing nucleoside triphosphate hydrolases"/>
    <property type="match status" value="1"/>
</dbReference>
<proteinExistence type="inferred from homology"/>
<dbReference type="KEGG" id="epa:110231313"/>
<comment type="catalytic activity">
    <reaction evidence="12">
        <text>L-seryl-[protein] + ATP = O-phospho-L-seryl-[protein] + ADP + H(+)</text>
        <dbReference type="Rhea" id="RHEA:17989"/>
        <dbReference type="Rhea" id="RHEA-COMP:9863"/>
        <dbReference type="Rhea" id="RHEA-COMP:11604"/>
        <dbReference type="ChEBI" id="CHEBI:15378"/>
        <dbReference type="ChEBI" id="CHEBI:29999"/>
        <dbReference type="ChEBI" id="CHEBI:30616"/>
        <dbReference type="ChEBI" id="CHEBI:83421"/>
        <dbReference type="ChEBI" id="CHEBI:456216"/>
        <dbReference type="EC" id="2.7.11.1"/>
    </reaction>
</comment>
<dbReference type="InterPro" id="IPR020859">
    <property type="entry name" value="ROC"/>
</dbReference>
<dbReference type="Gene3D" id="3.40.50.300">
    <property type="entry name" value="P-loop containing nucleotide triphosphate hydrolases"/>
    <property type="match status" value="1"/>
</dbReference>
<keyword evidence="10 14" id="KW-0067">ATP-binding</keyword>
<dbReference type="InterPro" id="IPR002110">
    <property type="entry name" value="Ankyrin_rpt"/>
</dbReference>
<keyword evidence="7" id="KW-0677">Repeat</keyword>
<dbReference type="InterPro" id="IPR000719">
    <property type="entry name" value="Prot_kinase_dom"/>
</dbReference>
<evidence type="ECO:0000256" key="9">
    <source>
        <dbReference type="ARBA" id="ARBA00022777"/>
    </source>
</evidence>
<dbReference type="Gene3D" id="3.80.10.10">
    <property type="entry name" value="Ribonuclease Inhibitor"/>
    <property type="match status" value="2"/>
</dbReference>
<dbReference type="GO" id="GO:0005737">
    <property type="term" value="C:cytoplasm"/>
    <property type="evidence" value="ECO:0007669"/>
    <property type="project" value="UniProtKB-ARBA"/>
</dbReference>
<evidence type="ECO:0000256" key="8">
    <source>
        <dbReference type="ARBA" id="ARBA00022741"/>
    </source>
</evidence>
<dbReference type="InterPro" id="IPR051681">
    <property type="entry name" value="Ser/Thr_Kinases-Pseudokinases"/>
</dbReference>
<accession>A0A913WP73</accession>
<dbReference type="Gene3D" id="3.30.70.1390">
    <property type="entry name" value="ROC domain from the Parkinson's disease-associated leucine-rich repeat kinase 2"/>
    <property type="match status" value="1"/>
</dbReference>
<keyword evidence="4" id="KW-0723">Serine/threonine-protein kinase</keyword>
<dbReference type="InterPro" id="IPR011009">
    <property type="entry name" value="Kinase-like_dom_sf"/>
</dbReference>
<dbReference type="GO" id="GO:0005524">
    <property type="term" value="F:ATP binding"/>
    <property type="evidence" value="ECO:0007669"/>
    <property type="project" value="UniProtKB-UniRule"/>
</dbReference>
<dbReference type="PANTHER" id="PTHR44329">
    <property type="entry name" value="SERINE/THREONINE-PROTEIN KINASE TNNI3K-RELATED"/>
    <property type="match status" value="1"/>
</dbReference>
<feature type="repeat" description="ANK" evidence="13">
    <location>
        <begin position="79"/>
        <end position="111"/>
    </location>
</feature>
<feature type="compositionally biased region" description="Low complexity" evidence="15">
    <location>
        <begin position="1197"/>
        <end position="1208"/>
    </location>
</feature>
<evidence type="ECO:0000256" key="6">
    <source>
        <dbReference type="ARBA" id="ARBA00022679"/>
    </source>
</evidence>
<evidence type="ECO:0000256" key="14">
    <source>
        <dbReference type="PROSITE-ProRule" id="PRU10141"/>
    </source>
</evidence>
<evidence type="ECO:0000256" key="2">
    <source>
        <dbReference type="ARBA" id="ARBA00005843"/>
    </source>
</evidence>
<evidence type="ECO:0000256" key="10">
    <source>
        <dbReference type="ARBA" id="ARBA00022840"/>
    </source>
</evidence>
<evidence type="ECO:0000256" key="13">
    <source>
        <dbReference type="PROSITE-ProRule" id="PRU00023"/>
    </source>
</evidence>
<dbReference type="SMART" id="SM00364">
    <property type="entry name" value="LRR_BAC"/>
    <property type="match status" value="4"/>
</dbReference>
<dbReference type="GO" id="GO:0009966">
    <property type="term" value="P:regulation of signal transduction"/>
    <property type="evidence" value="ECO:0007669"/>
    <property type="project" value="UniProtKB-ARBA"/>
</dbReference>
<dbReference type="Pfam" id="PF16095">
    <property type="entry name" value="COR-A"/>
    <property type="match status" value="1"/>
</dbReference>
<dbReference type="GO" id="GO:0005525">
    <property type="term" value="F:GTP binding"/>
    <property type="evidence" value="ECO:0007669"/>
    <property type="project" value="UniProtKB-KW"/>
</dbReference>
<dbReference type="PANTHER" id="PTHR44329:SF288">
    <property type="entry name" value="MITOGEN-ACTIVATED PROTEIN KINASE KINASE KINASE 20"/>
    <property type="match status" value="1"/>
</dbReference>
<comment type="catalytic activity">
    <reaction evidence="11">
        <text>L-threonyl-[protein] + ATP = O-phospho-L-threonyl-[protein] + ADP + H(+)</text>
        <dbReference type="Rhea" id="RHEA:46608"/>
        <dbReference type="Rhea" id="RHEA-COMP:11060"/>
        <dbReference type="Rhea" id="RHEA-COMP:11605"/>
        <dbReference type="ChEBI" id="CHEBI:15378"/>
        <dbReference type="ChEBI" id="CHEBI:30013"/>
        <dbReference type="ChEBI" id="CHEBI:30616"/>
        <dbReference type="ChEBI" id="CHEBI:61977"/>
        <dbReference type="ChEBI" id="CHEBI:456216"/>
        <dbReference type="EC" id="2.7.11.1"/>
    </reaction>
</comment>
<evidence type="ECO:0000256" key="4">
    <source>
        <dbReference type="ARBA" id="ARBA00022527"/>
    </source>
</evidence>
<dbReference type="Gene3D" id="1.10.510.10">
    <property type="entry name" value="Transferase(Phosphotransferase) domain 1"/>
    <property type="match status" value="1"/>
</dbReference>
<dbReference type="InterPro" id="IPR003591">
    <property type="entry name" value="Leu-rich_rpt_typical-subtyp"/>
</dbReference>
<feature type="domain" description="Protein kinase" evidence="16">
    <location>
        <begin position="1565"/>
        <end position="1832"/>
    </location>
</feature>
<feature type="region of interest" description="Disordered" evidence="15">
    <location>
        <begin position="1033"/>
        <end position="1054"/>
    </location>
</feature>
<keyword evidence="8 14" id="KW-0547">Nucleotide-binding</keyword>
<evidence type="ECO:0000259" key="17">
    <source>
        <dbReference type="PROSITE" id="PS51424"/>
    </source>
</evidence>